<reference evidence="3" key="1">
    <citation type="journal article" date="2019" name="Int. J. Syst. Evol. Microbiol.">
        <title>The Global Catalogue of Microorganisms (GCM) 10K type strain sequencing project: providing services to taxonomists for standard genome sequencing and annotation.</title>
        <authorList>
            <consortium name="The Broad Institute Genomics Platform"/>
            <consortium name="The Broad Institute Genome Sequencing Center for Infectious Disease"/>
            <person name="Wu L."/>
            <person name="Ma J."/>
        </authorList>
    </citation>
    <scope>NUCLEOTIDE SEQUENCE [LARGE SCALE GENOMIC DNA]</scope>
    <source>
        <strain evidence="3">JCM 30846</strain>
    </source>
</reference>
<name>A0ABP7EH99_9ACTN</name>
<evidence type="ECO:0000313" key="3">
    <source>
        <dbReference type="Proteomes" id="UP001499884"/>
    </source>
</evidence>
<accession>A0ABP7EH99</accession>
<dbReference type="EMBL" id="BAABEP010000006">
    <property type="protein sequence ID" value="GAA3718342.1"/>
    <property type="molecule type" value="Genomic_DNA"/>
</dbReference>
<evidence type="ECO:0000313" key="2">
    <source>
        <dbReference type="EMBL" id="GAA3718342.1"/>
    </source>
</evidence>
<dbReference type="InterPro" id="IPR000668">
    <property type="entry name" value="Peptidase_C1A_C"/>
</dbReference>
<keyword evidence="3" id="KW-1185">Reference proteome</keyword>
<dbReference type="SUPFAM" id="SSF54001">
    <property type="entry name" value="Cysteine proteinases"/>
    <property type="match status" value="1"/>
</dbReference>
<sequence length="239" mass="25874">MPIVPAFRRFTESPDAPYRLGRHQVHDALPPRLAAVVDHTEPIKTVEHEEFVPPFDQGRIGSCTANAALGTLVTAPYGHAGVAYTEDDAVELYELETKLDDSQIPGNYPPDDTGSTGPWSMQALEKRGLIHSFRHARDLATALRMLNTGPISIGVTWYNAMFTPDATNAIHADPSSGIGGGHQVCIVGNDVENKRIRIRNSWGTSWGDNGHAWLSWADFGALLRDGGDVVQPILNGASA</sequence>
<organism evidence="2 3">
    <name type="scientific">Streptomyces tremellae</name>
    <dbReference type="NCBI Taxonomy" id="1124239"/>
    <lineage>
        <taxon>Bacteria</taxon>
        <taxon>Bacillati</taxon>
        <taxon>Actinomycetota</taxon>
        <taxon>Actinomycetes</taxon>
        <taxon>Kitasatosporales</taxon>
        <taxon>Streptomycetaceae</taxon>
        <taxon>Streptomyces</taxon>
    </lineage>
</organism>
<dbReference type="RefSeq" id="WP_345642855.1">
    <property type="nucleotide sequence ID" value="NZ_BAABEP010000006.1"/>
</dbReference>
<gene>
    <name evidence="2" type="ORF">GCM10023082_14860</name>
</gene>
<protein>
    <recommendedName>
        <fullName evidence="1">Peptidase C1A papain C-terminal domain-containing protein</fullName>
    </recommendedName>
</protein>
<comment type="caution">
    <text evidence="2">The sequence shown here is derived from an EMBL/GenBank/DDBJ whole genome shotgun (WGS) entry which is preliminary data.</text>
</comment>
<evidence type="ECO:0000259" key="1">
    <source>
        <dbReference type="Pfam" id="PF00112"/>
    </source>
</evidence>
<proteinExistence type="predicted"/>
<dbReference type="InterPro" id="IPR038765">
    <property type="entry name" value="Papain-like_cys_pep_sf"/>
</dbReference>
<feature type="domain" description="Peptidase C1A papain C-terminal" evidence="1">
    <location>
        <begin position="143"/>
        <end position="214"/>
    </location>
</feature>
<dbReference type="Proteomes" id="UP001499884">
    <property type="component" value="Unassembled WGS sequence"/>
</dbReference>
<dbReference type="Gene3D" id="3.90.70.10">
    <property type="entry name" value="Cysteine proteinases"/>
    <property type="match status" value="2"/>
</dbReference>
<dbReference type="Pfam" id="PF00112">
    <property type="entry name" value="Peptidase_C1"/>
    <property type="match status" value="1"/>
</dbReference>